<dbReference type="Proteomes" id="UP000267250">
    <property type="component" value="Chromosome"/>
</dbReference>
<accession>A0A3Q9HNE0</accession>
<dbReference type="EMBL" id="CP016379">
    <property type="protein sequence ID" value="AZR71987.1"/>
    <property type="molecule type" value="Genomic_DNA"/>
</dbReference>
<keyword evidence="2" id="KW-1185">Reference proteome</keyword>
<gene>
    <name evidence="1" type="ORF">BBF96_00345</name>
</gene>
<organism evidence="1 2">
    <name type="scientific">Anoxybacter fermentans</name>
    <dbReference type="NCBI Taxonomy" id="1323375"/>
    <lineage>
        <taxon>Bacteria</taxon>
        <taxon>Bacillati</taxon>
        <taxon>Bacillota</taxon>
        <taxon>Clostridia</taxon>
        <taxon>Halanaerobiales</taxon>
        <taxon>Anoxybacter</taxon>
    </lineage>
</organism>
<protein>
    <recommendedName>
        <fullName evidence="3">DUF2007 domain-containing protein</fullName>
    </recommendedName>
</protein>
<evidence type="ECO:0000313" key="2">
    <source>
        <dbReference type="Proteomes" id="UP000267250"/>
    </source>
</evidence>
<name>A0A3Q9HNE0_9FIRM</name>
<evidence type="ECO:0000313" key="1">
    <source>
        <dbReference type="EMBL" id="AZR71987.1"/>
    </source>
</evidence>
<proteinExistence type="predicted"/>
<evidence type="ECO:0008006" key="3">
    <source>
        <dbReference type="Google" id="ProtNLM"/>
    </source>
</evidence>
<reference evidence="1 2" key="1">
    <citation type="submission" date="2016-07" db="EMBL/GenBank/DDBJ databases">
        <title>Genome and transcriptome analysis of iron-reducing fermentative bacteria Anoxybacter fermentans.</title>
        <authorList>
            <person name="Zeng X."/>
            <person name="Shao Z."/>
        </authorList>
    </citation>
    <scope>NUCLEOTIDE SEQUENCE [LARGE SCALE GENOMIC DNA]</scope>
    <source>
        <strain evidence="1 2">DY22613</strain>
    </source>
</reference>
<dbReference type="AlphaFoldDB" id="A0A3Q9HNE0"/>
<sequence length="99" mass="11658">MSNNIFIRNIRKEMIYMESNQKWICIYTSDSFFEVNLLRSLLESKGIAVSICAPPSTLLHDYLHDKNELIRVFIPAAQLEEGQRYTEKLIQYQNARNKC</sequence>
<dbReference type="KEGG" id="aft:BBF96_00345"/>